<dbReference type="AlphaFoldDB" id="A0A1V9XUD8"/>
<sequence length="418" mass="45991">MRSVPLILLATLSVICSRQLTNVNNGVGDFSIRLLQATFEENKNSLHSAYSIAFALGMCLVGAQGSTFISMRDAMGLSGMTEDDIKSGFKESTDQLAQLVPSPGHDFVISKANRVYVAKSYMIGTNYNQTLSHLFRSNSQLVDFKGNAAEVQKDINNFIKDATYGVIPMMLTKPVDTATIMTVINALYFKGSWRKVMNTLTSTEKFNAYICPYQVAMKPADAGQAVNWIQKKDSFAYQNSSELEATLVELPYYPNRKSSNSASMVIILPHPQHRCNISAWVKRQLNWISIVKTMGVMETRSVNITFPRIDIEADFQLSDKLQSLGMTEAFSNRANFSGMVDSGSADLRINSVIHKAKMQVDENGATAAAASIVTVGRSAGIKPVPTEEVFVNRSFVALIVLRQFGSIVPLFTSVVNQP</sequence>
<dbReference type="PANTHER" id="PTHR11461:SF211">
    <property type="entry name" value="GH10112P-RELATED"/>
    <property type="match status" value="1"/>
</dbReference>
<evidence type="ECO:0000259" key="7">
    <source>
        <dbReference type="SMART" id="SM00093"/>
    </source>
</evidence>
<accession>A0A1V9XUD8</accession>
<dbReference type="GO" id="GO:0004867">
    <property type="term" value="F:serine-type endopeptidase inhibitor activity"/>
    <property type="evidence" value="ECO:0007669"/>
    <property type="project" value="UniProtKB-KW"/>
</dbReference>
<keyword evidence="6" id="KW-0732">Signal</keyword>
<dbReference type="InterPro" id="IPR042185">
    <property type="entry name" value="Serpin_sf_2"/>
</dbReference>
<dbReference type="Gene3D" id="3.30.497.10">
    <property type="entry name" value="Antithrombin, subunit I, domain 2"/>
    <property type="match status" value="1"/>
</dbReference>
<gene>
    <name evidence="8" type="ORF">BIW11_02957</name>
</gene>
<dbReference type="OrthoDB" id="47207at2759"/>
<dbReference type="GO" id="GO:0005615">
    <property type="term" value="C:extracellular space"/>
    <property type="evidence" value="ECO:0007669"/>
    <property type="project" value="InterPro"/>
</dbReference>
<evidence type="ECO:0000256" key="6">
    <source>
        <dbReference type="SAM" id="SignalP"/>
    </source>
</evidence>
<dbReference type="SMART" id="SM00093">
    <property type="entry name" value="SERPIN"/>
    <property type="match status" value="1"/>
</dbReference>
<dbReference type="InParanoid" id="A0A1V9XUD8"/>
<evidence type="ECO:0000313" key="8">
    <source>
        <dbReference type="EMBL" id="OQR77117.1"/>
    </source>
</evidence>
<evidence type="ECO:0000256" key="3">
    <source>
        <dbReference type="ARBA" id="ARBA00022900"/>
    </source>
</evidence>
<comment type="similarity">
    <text evidence="1 5">Belongs to the serpin family.</text>
</comment>
<keyword evidence="9" id="KW-1185">Reference proteome</keyword>
<feature type="domain" description="Serpin" evidence="7">
    <location>
        <begin position="32"/>
        <end position="418"/>
    </location>
</feature>
<dbReference type="InterPro" id="IPR000215">
    <property type="entry name" value="Serpin_fam"/>
</dbReference>
<keyword evidence="3" id="KW-0722">Serine protease inhibitor</keyword>
<keyword evidence="4" id="KW-0325">Glycoprotein</keyword>
<dbReference type="STRING" id="418985.A0A1V9XUD8"/>
<keyword evidence="2" id="KW-0646">Protease inhibitor</keyword>
<evidence type="ECO:0000256" key="2">
    <source>
        <dbReference type="ARBA" id="ARBA00022690"/>
    </source>
</evidence>
<evidence type="ECO:0000256" key="4">
    <source>
        <dbReference type="ARBA" id="ARBA00023180"/>
    </source>
</evidence>
<evidence type="ECO:0000256" key="5">
    <source>
        <dbReference type="RuleBase" id="RU000411"/>
    </source>
</evidence>
<dbReference type="Gene3D" id="2.30.39.10">
    <property type="entry name" value="Alpha-1-antitrypsin, domain 1"/>
    <property type="match status" value="1"/>
</dbReference>
<reference evidence="8 9" key="1">
    <citation type="journal article" date="2017" name="Gigascience">
        <title>Draft genome of the honey bee ectoparasitic mite, Tropilaelaps mercedesae, is shaped by the parasitic life history.</title>
        <authorList>
            <person name="Dong X."/>
            <person name="Armstrong S.D."/>
            <person name="Xia D."/>
            <person name="Makepeace B.L."/>
            <person name="Darby A.C."/>
            <person name="Kadowaki T."/>
        </authorList>
    </citation>
    <scope>NUCLEOTIDE SEQUENCE [LARGE SCALE GENOMIC DNA]</scope>
    <source>
        <strain evidence="8">Wuxi-XJTLU</strain>
    </source>
</reference>
<dbReference type="PANTHER" id="PTHR11461">
    <property type="entry name" value="SERINE PROTEASE INHIBITOR, SERPIN"/>
    <property type="match status" value="1"/>
</dbReference>
<dbReference type="InterPro" id="IPR023796">
    <property type="entry name" value="Serpin_dom"/>
</dbReference>
<dbReference type="CDD" id="cd00172">
    <property type="entry name" value="serpin"/>
    <property type="match status" value="1"/>
</dbReference>
<organism evidence="8 9">
    <name type="scientific">Tropilaelaps mercedesae</name>
    <dbReference type="NCBI Taxonomy" id="418985"/>
    <lineage>
        <taxon>Eukaryota</taxon>
        <taxon>Metazoa</taxon>
        <taxon>Ecdysozoa</taxon>
        <taxon>Arthropoda</taxon>
        <taxon>Chelicerata</taxon>
        <taxon>Arachnida</taxon>
        <taxon>Acari</taxon>
        <taxon>Parasitiformes</taxon>
        <taxon>Mesostigmata</taxon>
        <taxon>Gamasina</taxon>
        <taxon>Dermanyssoidea</taxon>
        <taxon>Laelapidae</taxon>
        <taxon>Tropilaelaps</taxon>
    </lineage>
</organism>
<dbReference type="InterPro" id="IPR042178">
    <property type="entry name" value="Serpin_sf_1"/>
</dbReference>
<comment type="caution">
    <text evidence="8">The sequence shown here is derived from an EMBL/GenBank/DDBJ whole genome shotgun (WGS) entry which is preliminary data.</text>
</comment>
<dbReference type="InterPro" id="IPR036186">
    <property type="entry name" value="Serpin_sf"/>
</dbReference>
<protein>
    <submittedName>
        <fullName evidence="8">Serpin B10-like</fullName>
    </submittedName>
</protein>
<dbReference type="EMBL" id="MNPL01003918">
    <property type="protein sequence ID" value="OQR77117.1"/>
    <property type="molecule type" value="Genomic_DNA"/>
</dbReference>
<feature type="chain" id="PRO_5013388806" evidence="6">
    <location>
        <begin position="18"/>
        <end position="418"/>
    </location>
</feature>
<dbReference type="Pfam" id="PF00079">
    <property type="entry name" value="Serpin"/>
    <property type="match status" value="1"/>
</dbReference>
<proteinExistence type="inferred from homology"/>
<evidence type="ECO:0000313" key="9">
    <source>
        <dbReference type="Proteomes" id="UP000192247"/>
    </source>
</evidence>
<dbReference type="SUPFAM" id="SSF56574">
    <property type="entry name" value="Serpins"/>
    <property type="match status" value="1"/>
</dbReference>
<evidence type="ECO:0000256" key="1">
    <source>
        <dbReference type="ARBA" id="ARBA00009500"/>
    </source>
</evidence>
<dbReference type="Proteomes" id="UP000192247">
    <property type="component" value="Unassembled WGS sequence"/>
</dbReference>
<name>A0A1V9XUD8_9ACAR</name>
<feature type="signal peptide" evidence="6">
    <location>
        <begin position="1"/>
        <end position="17"/>
    </location>
</feature>